<evidence type="ECO:0000256" key="1">
    <source>
        <dbReference type="SAM" id="Coils"/>
    </source>
</evidence>
<feature type="coiled-coil region" evidence="1">
    <location>
        <begin position="78"/>
        <end position="112"/>
    </location>
</feature>
<organism evidence="3 4">
    <name type="scientific">Limosilactobacillus urinaemulieris</name>
    <dbReference type="NCBI Taxonomy" id="2742600"/>
    <lineage>
        <taxon>Bacteria</taxon>
        <taxon>Bacillati</taxon>
        <taxon>Bacillota</taxon>
        <taxon>Bacilli</taxon>
        <taxon>Lactobacillales</taxon>
        <taxon>Lactobacillaceae</taxon>
        <taxon>Limosilactobacillus</taxon>
    </lineage>
</organism>
<protein>
    <submittedName>
        <fullName evidence="3">Uncharacterized protein</fullName>
    </submittedName>
</protein>
<proteinExistence type="predicted"/>
<evidence type="ECO:0000313" key="4">
    <source>
        <dbReference type="Proteomes" id="UP000645007"/>
    </source>
</evidence>
<gene>
    <name evidence="3" type="ORF">HUK45_01165</name>
</gene>
<sequence length="258" mass="29439">MKKFGRPVGIILATAYLGMVLGLEYVRVLDWKSLLILFAMFVVWALIVFANIATFFENRTFKFLGFEIGAKETVVSPSNNKSNSLNDLKIEINNLKEANKKINDKIEEVNKRITKSHPPVPKMNFDEMLGTILFVSGIGTGNTDYNDMEADGSTFNDFCEQIALAKGHNVEIEKSVNYKKMLNIYLNAIESHLMAQLVLMYDRKANSFEDTIQGTFKQYPYSKETLLAVRDDFIDSYGKKSQCTLLFDEIINKLDKMY</sequence>
<feature type="transmembrane region" description="Helical" evidence="2">
    <location>
        <begin position="34"/>
        <end position="56"/>
    </location>
</feature>
<dbReference type="Proteomes" id="UP000645007">
    <property type="component" value="Unassembled WGS sequence"/>
</dbReference>
<dbReference type="EMBL" id="JABUXR010000002">
    <property type="protein sequence ID" value="MBD8084885.1"/>
    <property type="molecule type" value="Genomic_DNA"/>
</dbReference>
<comment type="caution">
    <text evidence="3">The sequence shown here is derived from an EMBL/GenBank/DDBJ whole genome shotgun (WGS) entry which is preliminary data.</text>
</comment>
<keyword evidence="2" id="KW-0812">Transmembrane</keyword>
<name>A0ABR8ZHW9_9LACO</name>
<feature type="transmembrane region" description="Helical" evidence="2">
    <location>
        <begin position="7"/>
        <end position="28"/>
    </location>
</feature>
<keyword evidence="1" id="KW-0175">Coiled coil</keyword>
<evidence type="ECO:0000313" key="3">
    <source>
        <dbReference type="EMBL" id="MBD8084885.1"/>
    </source>
</evidence>
<accession>A0ABR8ZHW9</accession>
<dbReference type="RefSeq" id="WP_191910716.1">
    <property type="nucleotide sequence ID" value="NZ_JABUXR010000002.1"/>
</dbReference>
<reference evidence="3 4" key="1">
    <citation type="submission" date="2020-06" db="EMBL/GenBank/DDBJ databases">
        <title>Limosilactobacillus sp. nov.</title>
        <authorList>
            <person name="Ksiezarek M."/>
            <person name="Goncalves Ribeiro T."/>
            <person name="Rocha J."/>
            <person name="Grosso F."/>
            <person name="Peixe L."/>
        </authorList>
    </citation>
    <scope>NUCLEOTIDE SEQUENCE [LARGE SCALE GENOMIC DNA]</scope>
    <source>
        <strain evidence="4">c9Ua_26_M</strain>
    </source>
</reference>
<keyword evidence="2" id="KW-1133">Transmembrane helix</keyword>
<evidence type="ECO:0000256" key="2">
    <source>
        <dbReference type="SAM" id="Phobius"/>
    </source>
</evidence>
<keyword evidence="4" id="KW-1185">Reference proteome</keyword>
<keyword evidence="2" id="KW-0472">Membrane</keyword>